<feature type="transmembrane region" description="Helical" evidence="5">
    <location>
        <begin position="105"/>
        <end position="128"/>
    </location>
</feature>
<keyword evidence="3 5" id="KW-1133">Transmembrane helix</keyword>
<organism evidence="7 8">
    <name type="scientific">Nocardia speluncae</name>
    <dbReference type="NCBI Taxonomy" id="419477"/>
    <lineage>
        <taxon>Bacteria</taxon>
        <taxon>Bacillati</taxon>
        <taxon>Actinomycetota</taxon>
        <taxon>Actinomycetes</taxon>
        <taxon>Mycobacteriales</taxon>
        <taxon>Nocardiaceae</taxon>
        <taxon>Nocardia</taxon>
    </lineage>
</organism>
<dbReference type="EMBL" id="JAAXOO010000001">
    <property type="protein sequence ID" value="NKY32688.1"/>
    <property type="molecule type" value="Genomic_DNA"/>
</dbReference>
<comment type="caution">
    <text evidence="7">The sequence shown here is derived from an EMBL/GenBank/DDBJ whole genome shotgun (WGS) entry which is preliminary data.</text>
</comment>
<evidence type="ECO:0000256" key="2">
    <source>
        <dbReference type="ARBA" id="ARBA00022692"/>
    </source>
</evidence>
<feature type="domain" description="Major facilitator superfamily (MFS) profile" evidence="6">
    <location>
        <begin position="178"/>
        <end position="384"/>
    </location>
</feature>
<dbReference type="GO" id="GO:0005886">
    <property type="term" value="C:plasma membrane"/>
    <property type="evidence" value="ECO:0007669"/>
    <property type="project" value="UniProtKB-SubCell"/>
</dbReference>
<name>A0A846X9M6_9NOCA</name>
<keyword evidence="2 5" id="KW-0812">Transmembrane</keyword>
<accession>A0A846X9M6</accession>
<evidence type="ECO:0000313" key="7">
    <source>
        <dbReference type="EMBL" id="NKY32688.1"/>
    </source>
</evidence>
<dbReference type="Pfam" id="PF07690">
    <property type="entry name" value="MFS_1"/>
    <property type="match status" value="1"/>
</dbReference>
<evidence type="ECO:0000256" key="1">
    <source>
        <dbReference type="ARBA" id="ARBA00004651"/>
    </source>
</evidence>
<sequence>MFPGTAGAPDGGTRAFVALLVVTFLAFVNYAALLSVVPLWSAGGGAAGVAVGSTTGVMMAATVATQLAVPWLFEIFTLRTMVIVGALLLGGPTPLYIISDSLAPIIVITVVRGIGFALVVTAGATFVADLAPTGKLASAVSHYGVAAALPNLGALAGGVWIAKTWGFAVVFWGAAGACVAAAAWASLLPGRHRGTFRFAATNDIRDIGVPIALFLLTAGSFGAATTFLPVAVPDTGTVSWALFAAAVGLVAARLAAGAFADRSGAGRLLPVSVLCCAAGSGLVAVSLSTISGLLVAGAALLGAGFGACQNDSFVLTLERLGSGRSGTASTIWNIAYDGGLGLGAVVFGWSVAAAGYMEAFLGVAAGVAVLALLLTRSMGRRAPR</sequence>
<feature type="transmembrane region" description="Helical" evidence="5">
    <location>
        <begin position="16"/>
        <end position="40"/>
    </location>
</feature>
<feature type="transmembrane region" description="Helical" evidence="5">
    <location>
        <begin position="355"/>
        <end position="374"/>
    </location>
</feature>
<evidence type="ECO:0000256" key="5">
    <source>
        <dbReference type="SAM" id="Phobius"/>
    </source>
</evidence>
<feature type="transmembrane region" description="Helical" evidence="5">
    <location>
        <begin position="81"/>
        <end position="99"/>
    </location>
</feature>
<dbReference type="Proteomes" id="UP000565715">
    <property type="component" value="Unassembled WGS sequence"/>
</dbReference>
<feature type="transmembrane region" description="Helical" evidence="5">
    <location>
        <begin position="46"/>
        <end position="69"/>
    </location>
</feature>
<dbReference type="SUPFAM" id="SSF103473">
    <property type="entry name" value="MFS general substrate transporter"/>
    <property type="match status" value="1"/>
</dbReference>
<feature type="transmembrane region" description="Helical" evidence="5">
    <location>
        <begin position="209"/>
        <end position="232"/>
    </location>
</feature>
<dbReference type="PROSITE" id="PS50850">
    <property type="entry name" value="MFS"/>
    <property type="match status" value="1"/>
</dbReference>
<dbReference type="AlphaFoldDB" id="A0A846X9M6"/>
<evidence type="ECO:0000256" key="3">
    <source>
        <dbReference type="ARBA" id="ARBA00022989"/>
    </source>
</evidence>
<feature type="transmembrane region" description="Helical" evidence="5">
    <location>
        <begin position="167"/>
        <end position="188"/>
    </location>
</feature>
<dbReference type="InterPro" id="IPR020846">
    <property type="entry name" value="MFS_dom"/>
</dbReference>
<comment type="subcellular location">
    <subcellularLocation>
        <location evidence="1">Cell membrane</location>
        <topology evidence="1">Multi-pass membrane protein</topology>
    </subcellularLocation>
</comment>
<proteinExistence type="predicted"/>
<reference evidence="7 8" key="1">
    <citation type="submission" date="2020-04" db="EMBL/GenBank/DDBJ databases">
        <title>MicrobeNet Type strains.</title>
        <authorList>
            <person name="Nicholson A.C."/>
        </authorList>
    </citation>
    <scope>NUCLEOTIDE SEQUENCE [LARGE SCALE GENOMIC DNA]</scope>
    <source>
        <strain evidence="7 8">DSM 45078</strain>
    </source>
</reference>
<dbReference type="InterPro" id="IPR052714">
    <property type="entry name" value="MFS_Exporter"/>
</dbReference>
<dbReference type="RefSeq" id="WP_084470638.1">
    <property type="nucleotide sequence ID" value="NZ_JAAXOO010000001.1"/>
</dbReference>
<keyword evidence="4 5" id="KW-0472">Membrane</keyword>
<dbReference type="InterPro" id="IPR036259">
    <property type="entry name" value="MFS_trans_sf"/>
</dbReference>
<evidence type="ECO:0000256" key="4">
    <source>
        <dbReference type="ARBA" id="ARBA00023136"/>
    </source>
</evidence>
<evidence type="ECO:0000313" key="8">
    <source>
        <dbReference type="Proteomes" id="UP000565715"/>
    </source>
</evidence>
<evidence type="ECO:0000259" key="6">
    <source>
        <dbReference type="PROSITE" id="PS50850"/>
    </source>
</evidence>
<dbReference type="PANTHER" id="PTHR23531">
    <property type="entry name" value="QUINOLENE RESISTANCE PROTEIN NORA"/>
    <property type="match status" value="1"/>
</dbReference>
<dbReference type="PANTHER" id="PTHR23531:SF1">
    <property type="entry name" value="QUINOLENE RESISTANCE PROTEIN NORA"/>
    <property type="match status" value="1"/>
</dbReference>
<protein>
    <submittedName>
        <fullName evidence="7">MFS transporter</fullName>
    </submittedName>
</protein>
<feature type="transmembrane region" description="Helical" evidence="5">
    <location>
        <begin position="238"/>
        <end position="256"/>
    </location>
</feature>
<gene>
    <name evidence="7" type="ORF">HGA13_06295</name>
</gene>
<keyword evidence="8" id="KW-1185">Reference proteome</keyword>
<dbReference type="GO" id="GO:0022857">
    <property type="term" value="F:transmembrane transporter activity"/>
    <property type="evidence" value="ECO:0007669"/>
    <property type="project" value="InterPro"/>
</dbReference>
<dbReference type="InterPro" id="IPR011701">
    <property type="entry name" value="MFS"/>
</dbReference>
<dbReference type="Gene3D" id="1.20.1250.20">
    <property type="entry name" value="MFS general substrate transporter like domains"/>
    <property type="match status" value="1"/>
</dbReference>